<feature type="domain" description="TF-B3" evidence="6">
    <location>
        <begin position="275"/>
        <end position="367"/>
    </location>
</feature>
<evidence type="ECO:0000256" key="3">
    <source>
        <dbReference type="ARBA" id="ARBA00023125"/>
    </source>
</evidence>
<feature type="domain" description="TF-B3" evidence="6">
    <location>
        <begin position="16"/>
        <end position="109"/>
    </location>
</feature>
<accession>A0A2I0AUH1</accession>
<dbReference type="Proteomes" id="UP000236161">
    <property type="component" value="Unassembled WGS sequence"/>
</dbReference>
<evidence type="ECO:0000256" key="1">
    <source>
        <dbReference type="ARBA" id="ARBA00004123"/>
    </source>
</evidence>
<evidence type="ECO:0000256" key="5">
    <source>
        <dbReference type="ARBA" id="ARBA00023242"/>
    </source>
</evidence>
<organism evidence="7 8">
    <name type="scientific">Apostasia shenzhenica</name>
    <dbReference type="NCBI Taxonomy" id="1088818"/>
    <lineage>
        <taxon>Eukaryota</taxon>
        <taxon>Viridiplantae</taxon>
        <taxon>Streptophyta</taxon>
        <taxon>Embryophyta</taxon>
        <taxon>Tracheophyta</taxon>
        <taxon>Spermatophyta</taxon>
        <taxon>Magnoliopsida</taxon>
        <taxon>Liliopsida</taxon>
        <taxon>Asparagales</taxon>
        <taxon>Orchidaceae</taxon>
        <taxon>Apostasioideae</taxon>
        <taxon>Apostasia</taxon>
    </lineage>
</organism>
<dbReference type="SMART" id="SM01019">
    <property type="entry name" value="B3"/>
    <property type="match status" value="2"/>
</dbReference>
<comment type="subcellular location">
    <subcellularLocation>
        <location evidence="1">Nucleus</location>
    </subcellularLocation>
</comment>
<keyword evidence="3" id="KW-0238">DNA-binding</keyword>
<dbReference type="SUPFAM" id="SSF101936">
    <property type="entry name" value="DNA-binding pseudobarrel domain"/>
    <property type="match status" value="2"/>
</dbReference>
<reference evidence="7 8" key="1">
    <citation type="journal article" date="2017" name="Nature">
        <title>The Apostasia genome and the evolution of orchids.</title>
        <authorList>
            <person name="Zhang G.Q."/>
            <person name="Liu K.W."/>
            <person name="Li Z."/>
            <person name="Lohaus R."/>
            <person name="Hsiao Y.Y."/>
            <person name="Niu S.C."/>
            <person name="Wang J.Y."/>
            <person name="Lin Y.C."/>
            <person name="Xu Q."/>
            <person name="Chen L.J."/>
            <person name="Yoshida K."/>
            <person name="Fujiwara S."/>
            <person name="Wang Z.W."/>
            <person name="Zhang Y.Q."/>
            <person name="Mitsuda N."/>
            <person name="Wang M."/>
            <person name="Liu G.H."/>
            <person name="Pecoraro L."/>
            <person name="Huang H.X."/>
            <person name="Xiao X.J."/>
            <person name="Lin M."/>
            <person name="Wu X.Y."/>
            <person name="Wu W.L."/>
            <person name="Chen Y.Y."/>
            <person name="Chang S.B."/>
            <person name="Sakamoto S."/>
            <person name="Ohme-Takagi M."/>
            <person name="Yagi M."/>
            <person name="Zeng S.J."/>
            <person name="Shen C.Y."/>
            <person name="Yeh C.M."/>
            <person name="Luo Y.B."/>
            <person name="Tsai W.C."/>
            <person name="Van de Peer Y."/>
            <person name="Liu Z.J."/>
        </authorList>
    </citation>
    <scope>NUCLEOTIDE SEQUENCE [LARGE SCALE GENOMIC DNA]</scope>
    <source>
        <strain evidence="8">cv. Shenzhen</strain>
        <tissue evidence="7">Stem</tissue>
    </source>
</reference>
<evidence type="ECO:0000256" key="2">
    <source>
        <dbReference type="ARBA" id="ARBA00023015"/>
    </source>
</evidence>
<gene>
    <name evidence="7" type="ORF">AXF42_Ash001287</name>
</gene>
<dbReference type="InterPro" id="IPR044837">
    <property type="entry name" value="REM16-like"/>
</dbReference>
<evidence type="ECO:0000313" key="7">
    <source>
        <dbReference type="EMBL" id="PKA59194.1"/>
    </source>
</evidence>
<dbReference type="Pfam" id="PF02362">
    <property type="entry name" value="B3"/>
    <property type="match status" value="2"/>
</dbReference>
<dbReference type="PANTHER" id="PTHR31391">
    <property type="entry name" value="B3 DOMAIN-CONTAINING PROTEIN OS11G0197600-RELATED"/>
    <property type="match status" value="1"/>
</dbReference>
<dbReference type="InterPro" id="IPR015300">
    <property type="entry name" value="DNA-bd_pseudobarrel_sf"/>
</dbReference>
<proteinExistence type="predicted"/>
<sequence>MPISSGSAAPLPRRCHRFFKVFFPHLCSRTLRIPPAFEQHVEDEAPARFYLKGPSNIVWGVDLVKKSGGLFLANGWEEFASDHSLAAGDFLVFQYDGNVTFLVLIFDKTACEKEGAFSVTPTCENKSFLLDGDKGEVEEEGKTEDLPRKRKRALDDVVAVKETRKREKTSPSKNICANDEPLPKRKSVQKLIAQRISRRLGNCSTKISESSSDTCKKALVCLTGVKPKRTRNGRTDACQRNMWRGYISQRRPVSQKEIDRALQKAQSFKPRNPYCLMIMKDSYVYHGFYLALPGSFPFEYLPNVSGDIYLTDAKQKKWTVNYIRTERPALSAGWCRFAVTNNLEADDVCIFELIAKAHMKVHIFRVVEDFKPLLRFAGLKWYVETEKFKALMKESESLEEDNN</sequence>
<name>A0A2I0AUH1_9ASPA</name>
<dbReference type="EMBL" id="KZ451950">
    <property type="protein sequence ID" value="PKA59194.1"/>
    <property type="molecule type" value="Genomic_DNA"/>
</dbReference>
<dbReference type="GO" id="GO:0005634">
    <property type="term" value="C:nucleus"/>
    <property type="evidence" value="ECO:0007669"/>
    <property type="project" value="UniProtKB-SubCell"/>
</dbReference>
<dbReference type="PROSITE" id="PS50863">
    <property type="entry name" value="B3"/>
    <property type="match status" value="2"/>
</dbReference>
<keyword evidence="5" id="KW-0539">Nucleus</keyword>
<keyword evidence="4" id="KW-0804">Transcription</keyword>
<evidence type="ECO:0000259" key="6">
    <source>
        <dbReference type="PROSITE" id="PS50863"/>
    </source>
</evidence>
<dbReference type="CDD" id="cd10017">
    <property type="entry name" value="B3_DNA"/>
    <property type="match status" value="2"/>
</dbReference>
<dbReference type="OrthoDB" id="1666376at2759"/>
<dbReference type="GO" id="GO:0003677">
    <property type="term" value="F:DNA binding"/>
    <property type="evidence" value="ECO:0007669"/>
    <property type="project" value="UniProtKB-KW"/>
</dbReference>
<dbReference type="STRING" id="1088818.A0A2I0AUH1"/>
<keyword evidence="8" id="KW-1185">Reference proteome</keyword>
<dbReference type="PANTHER" id="PTHR31391:SF155">
    <property type="entry name" value="B3 DOMAIN-CONTAINING PROTEIN OS11G0197600"/>
    <property type="match status" value="1"/>
</dbReference>
<dbReference type="Gene3D" id="2.40.330.10">
    <property type="entry name" value="DNA-binding pseudobarrel domain"/>
    <property type="match status" value="2"/>
</dbReference>
<evidence type="ECO:0000313" key="8">
    <source>
        <dbReference type="Proteomes" id="UP000236161"/>
    </source>
</evidence>
<keyword evidence="2" id="KW-0805">Transcription regulation</keyword>
<dbReference type="AlphaFoldDB" id="A0A2I0AUH1"/>
<protein>
    <submittedName>
        <fullName evidence="7">B3 domain-containing protein</fullName>
    </submittedName>
</protein>
<dbReference type="InterPro" id="IPR003340">
    <property type="entry name" value="B3_DNA-bd"/>
</dbReference>
<evidence type="ECO:0000256" key="4">
    <source>
        <dbReference type="ARBA" id="ARBA00023163"/>
    </source>
</evidence>